<sequence length="709" mass="78779">MAVASGSEKKEGKMKKEKVTDQQIEKGVSSPAKRNNNPGIRLVHGRIYDSFNGKTCHQCRQKTRDYTAGCKSMRNNKPCPIHLCHKCLLNRYGEKADEVSLLEDWKCPKCRGICNCSFCMKRRGCQPTGQLVKTAKATGYSSVSDMLQTNGITNIDKIKALKDMSASGKKINTSNDEKSIVSSENSGKENCLEEVVDVNVNPSELSKNFSDKQSAGCKRKEVNEKPDGGILLKENSLRGKEKSKRIKKEGSTEVNGKISRPNKKRSENNDVNDLDSPNDGKKKPKKLMQGHLESKFDCKRGAVASAEALSEESQDSKKNNKERSVEQGPVKDKTNENNDPFALTPLPQGTGLTAVGGIDLQSEDVGNVLQFLEFCAVFGKILDIKKGQPEAVLRDIMQGRSSRRGKCSLTIQFLNSLLALLKEEDEERFSAETSTEGENSWYADIKMCISESPSVSRTMGLDSLGNGTEEFENLNPSEKLKILNFICDEILETAKIRDWIDDQNSKFAEKAKEAKGKVTAAKDEEKRLKQKLQDEIAQAIIAKNGAPLSISEHEAIVSQIKCEAADAHASMMESKNTYSKYNQRSEAVRTAPFFSNTDGNVYWRLNCYGDRSILLCQDIGTGDTAASDEKWSAFDVEQKEIIEKRVNSLRVKRVKTHKVLQKLPSQNCEATVEDITDFGQPLGRTELLVILLLIKPPDFLQANCENSNK</sequence>
<dbReference type="InterPro" id="IPR018866">
    <property type="entry name" value="Znf-4CXXC_R1"/>
</dbReference>
<dbReference type="AlphaFoldDB" id="A0A9Q1LYA5"/>
<dbReference type="PANTHER" id="PTHR31169">
    <property type="entry name" value="OS05G0300700 PROTEIN"/>
    <property type="match status" value="1"/>
</dbReference>
<proteinExistence type="predicted"/>
<evidence type="ECO:0000313" key="13">
    <source>
        <dbReference type="EMBL" id="KAJ8544818.1"/>
    </source>
</evidence>
<keyword evidence="7" id="KW-0805">Transcription regulation</keyword>
<dbReference type="OrthoDB" id="298344at2759"/>
<keyword evidence="9" id="KW-0539">Nucleus</keyword>
<keyword evidence="3" id="KW-0963">Cytoplasm</keyword>
<evidence type="ECO:0000256" key="11">
    <source>
        <dbReference type="SAM" id="MobiDB-lite"/>
    </source>
</evidence>
<feature type="region of interest" description="Disordered" evidence="11">
    <location>
        <begin position="204"/>
        <end position="294"/>
    </location>
</feature>
<evidence type="ECO:0000259" key="12">
    <source>
        <dbReference type="PROSITE" id="PS50827"/>
    </source>
</evidence>
<dbReference type="InterPro" id="IPR018501">
    <property type="entry name" value="DDT_dom"/>
</dbReference>
<evidence type="ECO:0000313" key="14">
    <source>
        <dbReference type="Proteomes" id="UP001152561"/>
    </source>
</evidence>
<dbReference type="GO" id="GO:0005634">
    <property type="term" value="C:nucleus"/>
    <property type="evidence" value="ECO:0007669"/>
    <property type="project" value="UniProtKB-SubCell"/>
</dbReference>
<feature type="coiled-coil region" evidence="10">
    <location>
        <begin position="511"/>
        <end position="542"/>
    </location>
</feature>
<evidence type="ECO:0000256" key="8">
    <source>
        <dbReference type="ARBA" id="ARBA00023163"/>
    </source>
</evidence>
<reference evidence="14" key="1">
    <citation type="journal article" date="2023" name="Proc. Natl. Acad. Sci. U.S.A.">
        <title>Genomic and structural basis for evolution of tropane alkaloid biosynthesis.</title>
        <authorList>
            <person name="Wanga Y.-J."/>
            <person name="Taina T."/>
            <person name="Yua J.-Y."/>
            <person name="Lia J."/>
            <person name="Xua B."/>
            <person name="Chenc J."/>
            <person name="D'Auriad J.C."/>
            <person name="Huanga J.-P."/>
            <person name="Huanga S.-X."/>
        </authorList>
    </citation>
    <scope>NUCLEOTIDE SEQUENCE [LARGE SCALE GENOMIC DNA]</scope>
    <source>
        <strain evidence="14">cv. KIB-2019</strain>
    </source>
</reference>
<feature type="region of interest" description="Disordered" evidence="11">
    <location>
        <begin position="1"/>
        <end position="39"/>
    </location>
</feature>
<dbReference type="GO" id="GO:0006355">
    <property type="term" value="P:regulation of DNA-templated transcription"/>
    <property type="evidence" value="ECO:0007669"/>
    <property type="project" value="InterPro"/>
</dbReference>
<keyword evidence="4" id="KW-1017">Isopeptide bond</keyword>
<feature type="domain" description="DDT" evidence="12">
    <location>
        <begin position="362"/>
        <end position="427"/>
    </location>
</feature>
<comment type="subcellular location">
    <subcellularLocation>
        <location evidence="2">Cytoplasm</location>
    </subcellularLocation>
    <subcellularLocation>
        <location evidence="1">Nucleus</location>
    </subcellularLocation>
</comment>
<evidence type="ECO:0000256" key="9">
    <source>
        <dbReference type="ARBA" id="ARBA00023242"/>
    </source>
</evidence>
<dbReference type="EMBL" id="JAJAGQ010000013">
    <property type="protein sequence ID" value="KAJ8544818.1"/>
    <property type="molecule type" value="Genomic_DNA"/>
</dbReference>
<evidence type="ECO:0000256" key="4">
    <source>
        <dbReference type="ARBA" id="ARBA00022499"/>
    </source>
</evidence>
<dbReference type="PROSITE" id="PS50827">
    <property type="entry name" value="DDT"/>
    <property type="match status" value="1"/>
</dbReference>
<keyword evidence="10" id="KW-0175">Coiled coil</keyword>
<evidence type="ECO:0000256" key="7">
    <source>
        <dbReference type="ARBA" id="ARBA00023015"/>
    </source>
</evidence>
<dbReference type="InterPro" id="IPR040221">
    <property type="entry name" value="CDCA7/CDA7L"/>
</dbReference>
<dbReference type="InterPro" id="IPR028942">
    <property type="entry name" value="WHIM1_dom"/>
</dbReference>
<dbReference type="GO" id="GO:0005737">
    <property type="term" value="C:cytoplasm"/>
    <property type="evidence" value="ECO:0007669"/>
    <property type="project" value="UniProtKB-SubCell"/>
</dbReference>
<evidence type="ECO:0000256" key="2">
    <source>
        <dbReference type="ARBA" id="ARBA00004496"/>
    </source>
</evidence>
<evidence type="ECO:0000256" key="3">
    <source>
        <dbReference type="ARBA" id="ARBA00022490"/>
    </source>
</evidence>
<keyword evidence="14" id="KW-1185">Reference proteome</keyword>
<evidence type="ECO:0000256" key="5">
    <source>
        <dbReference type="ARBA" id="ARBA00022553"/>
    </source>
</evidence>
<dbReference type="PANTHER" id="PTHR31169:SF8">
    <property type="entry name" value="ZINC-FINGER DOMAIN OF MONOAMINE-OXIDASE A REPRESSOR R1 PROTEIN"/>
    <property type="match status" value="1"/>
</dbReference>
<dbReference type="SMART" id="SM00571">
    <property type="entry name" value="DDT"/>
    <property type="match status" value="1"/>
</dbReference>
<protein>
    <recommendedName>
        <fullName evidence="12">DDT domain-containing protein</fullName>
    </recommendedName>
</protein>
<organism evidence="13 14">
    <name type="scientific">Anisodus acutangulus</name>
    <dbReference type="NCBI Taxonomy" id="402998"/>
    <lineage>
        <taxon>Eukaryota</taxon>
        <taxon>Viridiplantae</taxon>
        <taxon>Streptophyta</taxon>
        <taxon>Embryophyta</taxon>
        <taxon>Tracheophyta</taxon>
        <taxon>Spermatophyta</taxon>
        <taxon>Magnoliopsida</taxon>
        <taxon>eudicotyledons</taxon>
        <taxon>Gunneridae</taxon>
        <taxon>Pentapetalae</taxon>
        <taxon>asterids</taxon>
        <taxon>lamiids</taxon>
        <taxon>Solanales</taxon>
        <taxon>Solanaceae</taxon>
        <taxon>Solanoideae</taxon>
        <taxon>Hyoscyameae</taxon>
        <taxon>Anisodus</taxon>
    </lineage>
</organism>
<gene>
    <name evidence="13" type="ORF">K7X08_017401</name>
</gene>
<evidence type="ECO:0000256" key="10">
    <source>
        <dbReference type="SAM" id="Coils"/>
    </source>
</evidence>
<feature type="compositionally biased region" description="Basic and acidic residues" evidence="11">
    <location>
        <begin position="218"/>
        <end position="227"/>
    </location>
</feature>
<feature type="compositionally biased region" description="Polar residues" evidence="11">
    <location>
        <begin position="204"/>
        <end position="213"/>
    </location>
</feature>
<name>A0A9Q1LYA5_9SOLA</name>
<keyword evidence="8" id="KW-0804">Transcription</keyword>
<dbReference type="Proteomes" id="UP001152561">
    <property type="component" value="Unassembled WGS sequence"/>
</dbReference>
<evidence type="ECO:0000256" key="6">
    <source>
        <dbReference type="ARBA" id="ARBA00022843"/>
    </source>
</evidence>
<feature type="region of interest" description="Disordered" evidence="11">
    <location>
        <begin position="166"/>
        <end position="186"/>
    </location>
</feature>
<comment type="caution">
    <text evidence="13">The sequence shown here is derived from an EMBL/GenBank/DDBJ whole genome shotgun (WGS) entry which is preliminary data.</text>
</comment>
<dbReference type="Pfam" id="PF10497">
    <property type="entry name" value="zf-4CXXC_R1"/>
    <property type="match status" value="1"/>
</dbReference>
<evidence type="ECO:0000256" key="1">
    <source>
        <dbReference type="ARBA" id="ARBA00004123"/>
    </source>
</evidence>
<keyword evidence="5" id="KW-0597">Phosphoprotein</keyword>
<accession>A0A9Q1LYA5</accession>
<keyword evidence="6" id="KW-0832">Ubl conjugation</keyword>
<feature type="compositionally biased region" description="Basic and acidic residues" evidence="11">
    <location>
        <begin position="314"/>
        <end position="336"/>
    </location>
</feature>
<dbReference type="Pfam" id="PF15612">
    <property type="entry name" value="WHIM1"/>
    <property type="match status" value="1"/>
</dbReference>
<feature type="compositionally biased region" description="Polar residues" evidence="11">
    <location>
        <begin position="170"/>
        <end position="185"/>
    </location>
</feature>
<feature type="region of interest" description="Disordered" evidence="11">
    <location>
        <begin position="307"/>
        <end position="348"/>
    </location>
</feature>